<dbReference type="Pfam" id="PF10240">
    <property type="entry name" value="DUF2464"/>
    <property type="match status" value="1"/>
</dbReference>
<dbReference type="GO" id="GO:0000813">
    <property type="term" value="C:ESCRT I complex"/>
    <property type="evidence" value="ECO:0007669"/>
    <property type="project" value="InterPro"/>
</dbReference>
<dbReference type="AlphaFoldDB" id="A0A1B6DKT5"/>
<sequence length="157" mass="17805">MSLTNWLFGSLKKKTSEDTTSNAEVFEVGSDEGYSIIQGPARTSNIYPQVPQTYPQVPQTHLPYSVLPPTPQHSQYQTNSQSSVKSSNINSQIEGIQFRLASNLETHQSSNIVNSNNLKEYLKRIQLDMKNNVYDYNFKLENNIIQESLSYSNVHSN</sequence>
<name>A0A1B6DKT5_9HEMI</name>
<gene>
    <name evidence="1" type="ORF">g.13254</name>
</gene>
<dbReference type="InterPro" id="IPR018798">
    <property type="entry name" value="MVB12A/B"/>
</dbReference>
<organism evidence="1">
    <name type="scientific">Clastoptera arizonana</name>
    <name type="common">Arizona spittle bug</name>
    <dbReference type="NCBI Taxonomy" id="38151"/>
    <lineage>
        <taxon>Eukaryota</taxon>
        <taxon>Metazoa</taxon>
        <taxon>Ecdysozoa</taxon>
        <taxon>Arthropoda</taxon>
        <taxon>Hexapoda</taxon>
        <taxon>Insecta</taxon>
        <taxon>Pterygota</taxon>
        <taxon>Neoptera</taxon>
        <taxon>Paraneoptera</taxon>
        <taxon>Hemiptera</taxon>
        <taxon>Auchenorrhyncha</taxon>
        <taxon>Cercopoidea</taxon>
        <taxon>Clastopteridae</taxon>
        <taxon>Clastoptera</taxon>
    </lineage>
</organism>
<evidence type="ECO:0000313" key="1">
    <source>
        <dbReference type="EMBL" id="JAS26303.1"/>
    </source>
</evidence>
<reference evidence="1" key="1">
    <citation type="submission" date="2015-12" db="EMBL/GenBank/DDBJ databases">
        <title>De novo transcriptome assembly of four potential Pierce s Disease insect vectors from Arizona vineyards.</title>
        <authorList>
            <person name="Tassone E.E."/>
        </authorList>
    </citation>
    <scope>NUCLEOTIDE SEQUENCE</scope>
</reference>
<protein>
    <recommendedName>
        <fullName evidence="2">UMA domain-containing protein</fullName>
    </recommendedName>
</protein>
<evidence type="ECO:0008006" key="2">
    <source>
        <dbReference type="Google" id="ProtNLM"/>
    </source>
</evidence>
<dbReference type="EMBL" id="GEDC01010995">
    <property type="protein sequence ID" value="JAS26303.1"/>
    <property type="molecule type" value="Transcribed_RNA"/>
</dbReference>
<proteinExistence type="predicted"/>
<accession>A0A1B6DKT5</accession>